<accession>A0AAE0FV62</accession>
<gene>
    <name evidence="1" type="ORF">CYMTET_24960</name>
</gene>
<evidence type="ECO:0000313" key="1">
    <source>
        <dbReference type="EMBL" id="KAK3266413.1"/>
    </source>
</evidence>
<name>A0AAE0FV62_9CHLO</name>
<evidence type="ECO:0000313" key="2">
    <source>
        <dbReference type="Proteomes" id="UP001190700"/>
    </source>
</evidence>
<proteinExistence type="predicted"/>
<dbReference type="AlphaFoldDB" id="A0AAE0FV62"/>
<organism evidence="1 2">
    <name type="scientific">Cymbomonas tetramitiformis</name>
    <dbReference type="NCBI Taxonomy" id="36881"/>
    <lineage>
        <taxon>Eukaryota</taxon>
        <taxon>Viridiplantae</taxon>
        <taxon>Chlorophyta</taxon>
        <taxon>Pyramimonadophyceae</taxon>
        <taxon>Pyramimonadales</taxon>
        <taxon>Pyramimonadaceae</taxon>
        <taxon>Cymbomonas</taxon>
    </lineage>
</organism>
<sequence>MYRTAPPVVDHGIGKEEYESRMGVLVRVDAALCKLVEEEPVVVRGTHLSLLRWMARLDVATRAVVSAVEAIEELVEK</sequence>
<dbReference type="Proteomes" id="UP001190700">
    <property type="component" value="Unassembled WGS sequence"/>
</dbReference>
<dbReference type="EMBL" id="LGRX02013117">
    <property type="protein sequence ID" value="KAK3266413.1"/>
    <property type="molecule type" value="Genomic_DNA"/>
</dbReference>
<protein>
    <submittedName>
        <fullName evidence="1">Uncharacterized protein</fullName>
    </submittedName>
</protein>
<keyword evidence="2" id="KW-1185">Reference proteome</keyword>
<comment type="caution">
    <text evidence="1">The sequence shown here is derived from an EMBL/GenBank/DDBJ whole genome shotgun (WGS) entry which is preliminary data.</text>
</comment>
<reference evidence="1 2" key="1">
    <citation type="journal article" date="2015" name="Genome Biol. Evol.">
        <title>Comparative Genomics of a Bacterivorous Green Alga Reveals Evolutionary Causalities and Consequences of Phago-Mixotrophic Mode of Nutrition.</title>
        <authorList>
            <person name="Burns J.A."/>
            <person name="Paasch A."/>
            <person name="Narechania A."/>
            <person name="Kim E."/>
        </authorList>
    </citation>
    <scope>NUCLEOTIDE SEQUENCE [LARGE SCALE GENOMIC DNA]</scope>
    <source>
        <strain evidence="1 2">PLY_AMNH</strain>
    </source>
</reference>